<dbReference type="InterPro" id="IPR058792">
    <property type="entry name" value="Beta-barrel_RND_2"/>
</dbReference>
<keyword evidence="2" id="KW-0175">Coiled coil</keyword>
<dbReference type="Gene3D" id="2.40.420.20">
    <property type="match status" value="1"/>
</dbReference>
<evidence type="ECO:0000256" key="1">
    <source>
        <dbReference type="ARBA" id="ARBA00009477"/>
    </source>
</evidence>
<feature type="region of interest" description="Disordered" evidence="3">
    <location>
        <begin position="363"/>
        <end position="459"/>
    </location>
</feature>
<protein>
    <submittedName>
        <fullName evidence="7">Efflux RND transporter periplasmic adaptor subunit</fullName>
    </submittedName>
</protein>
<sequence>MTDKSSETGARELSFETDRGASRSFWIATAVLLAVIGWMASGFILPSAEPEAAPAEAEVRLASVSVTASTAKPVTLTFSAEGQALPDRDTMIRAESSGDVGELLVRKGQNVARGAVIATLTTAQLDADLTRAREELAVAQREYDNASALLQRGVATADRVSSARASLAAAEAQVTAAEEALRNARIVAPFAGRIETLSLDEGEFVTSGAEVGRIVDNRPLTVEIQVPQQALNRVKTGQTARVTFITGETLEGEVTFVGTAAASSTRTFLAEITVENADGRIPAGISAQIVIPTGEATAHFLAPSSVSLSEDGELGVKVVEDGKVAFRPIEIVKADLNGVWATGLPETAEVITIGQGYVRDGESVTVQPAPSGAGETEAEGAVAAATEPDPEASAEPATGSGADAVAPEADTPEAKPGAEPAGTAPEADTPEAEPGAATAAPQADPQGGDAADTPAEAGE</sequence>
<keyword evidence="4" id="KW-1133">Transmembrane helix</keyword>
<name>A0AAW9S5Y0_9RHOB</name>
<gene>
    <name evidence="7" type="ORF">ABFB10_03455</name>
</gene>
<keyword evidence="4" id="KW-0472">Membrane</keyword>
<dbReference type="EMBL" id="JBDNCH010000002">
    <property type="protein sequence ID" value="MEN9060234.1"/>
    <property type="molecule type" value="Genomic_DNA"/>
</dbReference>
<keyword evidence="4" id="KW-0812">Transmembrane</keyword>
<evidence type="ECO:0000256" key="2">
    <source>
        <dbReference type="SAM" id="Coils"/>
    </source>
</evidence>
<dbReference type="Gene3D" id="2.40.30.170">
    <property type="match status" value="1"/>
</dbReference>
<evidence type="ECO:0000259" key="5">
    <source>
        <dbReference type="Pfam" id="PF25917"/>
    </source>
</evidence>
<evidence type="ECO:0000313" key="7">
    <source>
        <dbReference type="EMBL" id="MEN9060234.1"/>
    </source>
</evidence>
<feature type="coiled-coil region" evidence="2">
    <location>
        <begin position="122"/>
        <end position="187"/>
    </location>
</feature>
<feature type="compositionally biased region" description="Low complexity" evidence="3">
    <location>
        <begin position="414"/>
        <end position="448"/>
    </location>
</feature>
<dbReference type="InterPro" id="IPR006143">
    <property type="entry name" value="RND_pump_MFP"/>
</dbReference>
<feature type="domain" description="CusB-like beta-barrel" evidence="6">
    <location>
        <begin position="222"/>
        <end position="291"/>
    </location>
</feature>
<comment type="caution">
    <text evidence="7">The sequence shown here is derived from an EMBL/GenBank/DDBJ whole genome shotgun (WGS) entry which is preliminary data.</text>
</comment>
<feature type="compositionally biased region" description="Low complexity" evidence="3">
    <location>
        <begin position="368"/>
        <end position="387"/>
    </location>
</feature>
<dbReference type="SUPFAM" id="SSF111369">
    <property type="entry name" value="HlyD-like secretion proteins"/>
    <property type="match status" value="1"/>
</dbReference>
<proteinExistence type="inferred from homology"/>
<dbReference type="Gene3D" id="1.10.287.470">
    <property type="entry name" value="Helix hairpin bin"/>
    <property type="match status" value="1"/>
</dbReference>
<dbReference type="RefSeq" id="WP_347165417.1">
    <property type="nucleotide sequence ID" value="NZ_JBDNCH010000002.1"/>
</dbReference>
<dbReference type="Proteomes" id="UP001428774">
    <property type="component" value="Unassembled WGS sequence"/>
</dbReference>
<organism evidence="7 8">
    <name type="scientific">Ponticoccus litoralis</name>
    <dbReference type="NCBI Taxonomy" id="422297"/>
    <lineage>
        <taxon>Bacteria</taxon>
        <taxon>Pseudomonadati</taxon>
        <taxon>Pseudomonadota</taxon>
        <taxon>Alphaproteobacteria</taxon>
        <taxon>Rhodobacterales</taxon>
        <taxon>Roseobacteraceae</taxon>
        <taxon>Ponticoccus</taxon>
    </lineage>
</organism>
<feature type="domain" description="Multidrug resistance protein MdtA-like barrel-sandwich hybrid" evidence="5">
    <location>
        <begin position="91"/>
        <end position="215"/>
    </location>
</feature>
<dbReference type="InterPro" id="IPR058625">
    <property type="entry name" value="MdtA-like_BSH"/>
</dbReference>
<feature type="transmembrane region" description="Helical" evidence="4">
    <location>
        <begin position="25"/>
        <end position="45"/>
    </location>
</feature>
<dbReference type="AlphaFoldDB" id="A0AAW9S5Y0"/>
<dbReference type="GO" id="GO:1990281">
    <property type="term" value="C:efflux pump complex"/>
    <property type="evidence" value="ECO:0007669"/>
    <property type="project" value="TreeGrafter"/>
</dbReference>
<dbReference type="Pfam" id="PF25954">
    <property type="entry name" value="Beta-barrel_RND_2"/>
    <property type="match status" value="1"/>
</dbReference>
<reference evidence="7 8" key="1">
    <citation type="submission" date="2024-05" db="EMBL/GenBank/DDBJ databases">
        <title>Genome sequence of Ponticoccus litoralis KCCM 90028.</title>
        <authorList>
            <person name="Kim J.M."/>
            <person name="Lee J.K."/>
            <person name="Choi B.J."/>
            <person name="Bayburt H."/>
            <person name="Baek J.H."/>
            <person name="Jeon C.O."/>
        </authorList>
    </citation>
    <scope>NUCLEOTIDE SEQUENCE [LARGE SCALE GENOMIC DNA]</scope>
    <source>
        <strain evidence="7 8">KCCM 90028</strain>
    </source>
</reference>
<evidence type="ECO:0000256" key="3">
    <source>
        <dbReference type="SAM" id="MobiDB-lite"/>
    </source>
</evidence>
<dbReference type="Pfam" id="PF25917">
    <property type="entry name" value="BSH_RND"/>
    <property type="match status" value="1"/>
</dbReference>
<dbReference type="Gene3D" id="2.40.50.100">
    <property type="match status" value="1"/>
</dbReference>
<dbReference type="PANTHER" id="PTHR30469">
    <property type="entry name" value="MULTIDRUG RESISTANCE PROTEIN MDTA"/>
    <property type="match status" value="1"/>
</dbReference>
<evidence type="ECO:0000256" key="4">
    <source>
        <dbReference type="SAM" id="Phobius"/>
    </source>
</evidence>
<comment type="similarity">
    <text evidence="1">Belongs to the membrane fusion protein (MFP) (TC 8.A.1) family.</text>
</comment>
<dbReference type="PANTHER" id="PTHR30469:SF29">
    <property type="entry name" value="BLR2860 PROTEIN"/>
    <property type="match status" value="1"/>
</dbReference>
<dbReference type="GO" id="GO:0015562">
    <property type="term" value="F:efflux transmembrane transporter activity"/>
    <property type="evidence" value="ECO:0007669"/>
    <property type="project" value="TreeGrafter"/>
</dbReference>
<evidence type="ECO:0000313" key="8">
    <source>
        <dbReference type="Proteomes" id="UP001428774"/>
    </source>
</evidence>
<accession>A0AAW9S5Y0</accession>
<dbReference type="NCBIfam" id="TIGR01730">
    <property type="entry name" value="RND_mfp"/>
    <property type="match status" value="1"/>
</dbReference>
<evidence type="ECO:0000259" key="6">
    <source>
        <dbReference type="Pfam" id="PF25954"/>
    </source>
</evidence>
<keyword evidence="8" id="KW-1185">Reference proteome</keyword>